<feature type="binding site" evidence="9">
    <location>
        <position position="654"/>
    </location>
    <ligand>
        <name>ATP</name>
        <dbReference type="ChEBI" id="CHEBI:30616"/>
    </ligand>
</feature>
<dbReference type="SUPFAM" id="SSF52374">
    <property type="entry name" value="Nucleotidylyl transferase"/>
    <property type="match status" value="1"/>
</dbReference>
<dbReference type="EMBL" id="LBUY01000008">
    <property type="protein sequence ID" value="KKQ75187.1"/>
    <property type="molecule type" value="Genomic_DNA"/>
</dbReference>
<evidence type="ECO:0000259" key="13">
    <source>
        <dbReference type="Pfam" id="PF08264"/>
    </source>
</evidence>
<dbReference type="PROSITE" id="PS00178">
    <property type="entry name" value="AA_TRNA_LIGASE_I"/>
    <property type="match status" value="1"/>
</dbReference>
<dbReference type="GO" id="GO:0006429">
    <property type="term" value="P:leucyl-tRNA aminoacylation"/>
    <property type="evidence" value="ECO:0007669"/>
    <property type="project" value="UniProtKB-UniRule"/>
</dbReference>
<dbReference type="Proteomes" id="UP000034738">
    <property type="component" value="Unassembled WGS sequence"/>
</dbReference>
<organism evidence="15 16">
    <name type="scientific">Candidatus Woesebacteria bacterium GW2011_GWB1_38_5</name>
    <dbReference type="NCBI Taxonomy" id="1618568"/>
    <lineage>
        <taxon>Bacteria</taxon>
        <taxon>Candidatus Woeseibacteriota</taxon>
    </lineage>
</organism>
<reference evidence="15 16" key="1">
    <citation type="journal article" date="2015" name="Nature">
        <title>rRNA introns, odd ribosomes, and small enigmatic genomes across a large radiation of phyla.</title>
        <authorList>
            <person name="Brown C.T."/>
            <person name="Hug L.A."/>
            <person name="Thomas B.C."/>
            <person name="Sharon I."/>
            <person name="Castelle C.J."/>
            <person name="Singh A."/>
            <person name="Wilkins M.J."/>
            <person name="Williams K.H."/>
            <person name="Banfield J.F."/>
        </authorList>
    </citation>
    <scope>NUCLEOTIDE SEQUENCE [LARGE SCALE GENOMIC DNA]</scope>
</reference>
<dbReference type="GO" id="GO:0005524">
    <property type="term" value="F:ATP binding"/>
    <property type="evidence" value="ECO:0007669"/>
    <property type="project" value="UniProtKB-UniRule"/>
</dbReference>
<dbReference type="InterPro" id="IPR002300">
    <property type="entry name" value="aa-tRNA-synth_Ia"/>
</dbReference>
<dbReference type="PANTHER" id="PTHR43740:SF2">
    <property type="entry name" value="LEUCINE--TRNA LIGASE, MITOCHONDRIAL"/>
    <property type="match status" value="1"/>
</dbReference>
<dbReference type="GO" id="GO:0004823">
    <property type="term" value="F:leucine-tRNA ligase activity"/>
    <property type="evidence" value="ECO:0007669"/>
    <property type="project" value="UniProtKB-UniRule"/>
</dbReference>
<dbReference type="EC" id="6.1.1.4" evidence="9"/>
<keyword evidence="7 9" id="KW-0030">Aminoacyl-tRNA synthetase</keyword>
<keyword evidence="5 9" id="KW-0067">ATP-binding</keyword>
<dbReference type="FunFam" id="3.40.50.620:FF:000060">
    <property type="entry name" value="Leucine--tRNA ligase"/>
    <property type="match status" value="1"/>
</dbReference>
<evidence type="ECO:0000256" key="4">
    <source>
        <dbReference type="ARBA" id="ARBA00022741"/>
    </source>
</evidence>
<evidence type="ECO:0000259" key="14">
    <source>
        <dbReference type="Pfam" id="PF13603"/>
    </source>
</evidence>
<dbReference type="InterPro" id="IPR014729">
    <property type="entry name" value="Rossmann-like_a/b/a_fold"/>
</dbReference>
<comment type="caution">
    <text evidence="9">Lacks conserved residue(s) required for the propagation of feature annotation.</text>
</comment>
<dbReference type="Pfam" id="PF08264">
    <property type="entry name" value="Anticodon_1"/>
    <property type="match status" value="1"/>
</dbReference>
<feature type="domain" description="Aminoacyl-tRNA synthetase class Ia" evidence="12">
    <location>
        <begin position="559"/>
        <end position="677"/>
    </location>
</feature>
<comment type="subcellular location">
    <subcellularLocation>
        <location evidence="9">Cytoplasm</location>
    </subcellularLocation>
</comment>
<evidence type="ECO:0000256" key="11">
    <source>
        <dbReference type="SAM" id="MobiDB-lite"/>
    </source>
</evidence>
<dbReference type="Gene3D" id="1.10.730.10">
    <property type="entry name" value="Isoleucyl-tRNA Synthetase, Domain 1"/>
    <property type="match status" value="1"/>
</dbReference>
<feature type="compositionally biased region" description="Basic and acidic residues" evidence="11">
    <location>
        <begin position="314"/>
        <end position="331"/>
    </location>
</feature>
<dbReference type="PRINTS" id="PR00985">
    <property type="entry name" value="TRNASYNTHLEU"/>
</dbReference>
<evidence type="ECO:0000256" key="3">
    <source>
        <dbReference type="ARBA" id="ARBA00022598"/>
    </source>
</evidence>
<evidence type="ECO:0000256" key="6">
    <source>
        <dbReference type="ARBA" id="ARBA00022917"/>
    </source>
</evidence>
<protein>
    <recommendedName>
        <fullName evidence="9">Leucine--tRNA ligase</fullName>
        <ecNumber evidence="9">6.1.1.4</ecNumber>
    </recommendedName>
    <alternativeName>
        <fullName evidence="9">Leucyl-tRNA synthetase</fullName>
        <shortName evidence="9">LeuRS</shortName>
    </alternativeName>
</protein>
<evidence type="ECO:0000256" key="1">
    <source>
        <dbReference type="ARBA" id="ARBA00005594"/>
    </source>
</evidence>
<dbReference type="InterPro" id="IPR002302">
    <property type="entry name" value="Leu-tRNA-ligase"/>
</dbReference>
<dbReference type="Gene3D" id="3.40.50.620">
    <property type="entry name" value="HUPs"/>
    <property type="match status" value="2"/>
</dbReference>
<dbReference type="CDD" id="cd07958">
    <property type="entry name" value="Anticodon_Ia_Leu_BEm"/>
    <property type="match status" value="1"/>
</dbReference>
<dbReference type="FunFam" id="1.10.730.10:FF:000002">
    <property type="entry name" value="Leucine--tRNA ligase"/>
    <property type="match status" value="1"/>
</dbReference>
<sequence>MTAKKYDHKIIEKHWQDVWEKTGIYKAVDFDKKRKKFYQLVEFPYPSGAGLHVGHVRSWASMDAYSRKKRMEGYNVLYPMGWDAFGLPAENYAIKTGIHPSVTVKENIDNFRKQCKNLGLSFDWDREVNTTDPAYYKWTQWIFIQLFKNGLAYRSEVPVNWCPFCKTNLADEEVMADGKHERCGNQTEKRMQKQWLLRITKYADRLLSDLNEIDFSPRIRIQQENWIGKSTGSSIKFQITNSKLQIEVFTTRPDTLYGSTFLVVSPRYAKKKLLKYIPDKYLRSVTKYLEECYSVSLRVESKQSQLGGHPEPSTCHREERSEEGSHNEKTGIDSGLKAKNPADSKDIPIYISDYVLDEYGTGAIMGVPAHDERDFAFAKKFNLPIIGVIDGGDKSLEAYAGEGKIINSGKWDGLSYPKDISSILSDIEKSGWGKKSTTYHLHDWIFSRQHYWGEPIPMVYCENCVKEGKSFFTEEQKKGGNEEMKNKNDVILEGVERPIESHQFNNWNPVGWYPVPESDLPVTLPFMEKYQPSGTGESPLANNLNFVKTKCPACGSPAKRETDTMPNWAGSNWYFIRYLDPNNGKILADDRKLKYWMPVDFYQGGYEHTTLHLLYSRFIYKFLYDIGVVPTSEPYAKRRSHGIVLGSDGRKMSKSFGNVINPDTIVEKYGADTLRLYEMFMGPFDQMVVWSQESLEGCYRFINRLWKAFNEKVGESSKVGKSSKELSIKLHQSIKKVSEDLENLKFNTAVATLMELLNTWEDEGVISKSDAEKFCLILAPFTPHLAEEVWLLLCDRKIGTDKNIDSHGSDQRKSVNNPCKSYSVHTQLWPSYDPKLTVEEKITIPIQINGKLRGTIEIDRDKIDDEKFVLLESKYNKVVQKWLAEGKVIKEIYVHGRLVNFVVR</sequence>
<accession>A0A0G0K8P9</accession>
<feature type="domain" description="Leucyl-tRNA synthetase editing" evidence="14">
    <location>
        <begin position="224"/>
        <end position="296"/>
    </location>
</feature>
<feature type="domain" description="Leucyl-tRNA synthetase editing" evidence="14">
    <location>
        <begin position="315"/>
        <end position="425"/>
    </location>
</feature>
<dbReference type="Pfam" id="PF00133">
    <property type="entry name" value="tRNA-synt_1"/>
    <property type="match status" value="2"/>
</dbReference>
<evidence type="ECO:0000256" key="9">
    <source>
        <dbReference type="HAMAP-Rule" id="MF_00049"/>
    </source>
</evidence>
<evidence type="ECO:0000313" key="15">
    <source>
        <dbReference type="EMBL" id="KKQ75187.1"/>
    </source>
</evidence>
<dbReference type="GO" id="GO:0005829">
    <property type="term" value="C:cytosol"/>
    <property type="evidence" value="ECO:0007669"/>
    <property type="project" value="TreeGrafter"/>
</dbReference>
<dbReference type="PATRIC" id="fig|1618568.3.peg.196"/>
<keyword evidence="4 9" id="KW-0547">Nucleotide-binding</keyword>
<evidence type="ECO:0000256" key="7">
    <source>
        <dbReference type="ARBA" id="ARBA00023146"/>
    </source>
</evidence>
<dbReference type="Gene3D" id="3.90.740.10">
    <property type="entry name" value="Valyl/Leucyl/Isoleucyl-tRNA synthetase, editing domain"/>
    <property type="match status" value="1"/>
</dbReference>
<dbReference type="GO" id="GO:0002161">
    <property type="term" value="F:aminoacyl-tRNA deacylase activity"/>
    <property type="evidence" value="ECO:0007669"/>
    <property type="project" value="InterPro"/>
</dbReference>
<dbReference type="InterPro" id="IPR013155">
    <property type="entry name" value="M/V/L/I-tRNA-synth_anticd-bd"/>
</dbReference>
<keyword evidence="2 9" id="KW-0963">Cytoplasm</keyword>
<dbReference type="InterPro" id="IPR009080">
    <property type="entry name" value="tRNAsynth_Ia_anticodon-bd"/>
</dbReference>
<dbReference type="InterPro" id="IPR009008">
    <property type="entry name" value="Val/Leu/Ile-tRNA-synth_edit"/>
</dbReference>
<feature type="domain" description="Aminoacyl-tRNA synthetase class Ia" evidence="12">
    <location>
        <begin position="15"/>
        <end position="221"/>
    </location>
</feature>
<evidence type="ECO:0000313" key="16">
    <source>
        <dbReference type="Proteomes" id="UP000034738"/>
    </source>
</evidence>
<evidence type="ECO:0000259" key="12">
    <source>
        <dbReference type="Pfam" id="PF00133"/>
    </source>
</evidence>
<gene>
    <name evidence="9" type="primary">leuS</name>
    <name evidence="15" type="ORF">US95_C0008G0007</name>
</gene>
<proteinExistence type="inferred from homology"/>
<feature type="short sequence motif" description="'KMSKS' region" evidence="9">
    <location>
        <begin position="651"/>
        <end position="655"/>
    </location>
</feature>
<dbReference type="PANTHER" id="PTHR43740">
    <property type="entry name" value="LEUCYL-TRNA SYNTHETASE"/>
    <property type="match status" value="1"/>
</dbReference>
<feature type="region of interest" description="Disordered" evidence="11">
    <location>
        <begin position="303"/>
        <end position="337"/>
    </location>
</feature>
<comment type="similarity">
    <text evidence="1 9 10">Belongs to the class-I aminoacyl-tRNA synthetase family.</text>
</comment>
<evidence type="ECO:0000256" key="2">
    <source>
        <dbReference type="ARBA" id="ARBA00022490"/>
    </source>
</evidence>
<dbReference type="InterPro" id="IPR025709">
    <property type="entry name" value="Leu_tRNA-synth_edit"/>
</dbReference>
<dbReference type="Pfam" id="PF13603">
    <property type="entry name" value="tRNA-synt_1_2"/>
    <property type="match status" value="2"/>
</dbReference>
<comment type="catalytic activity">
    <reaction evidence="8 9">
        <text>tRNA(Leu) + L-leucine + ATP = L-leucyl-tRNA(Leu) + AMP + diphosphate</text>
        <dbReference type="Rhea" id="RHEA:11688"/>
        <dbReference type="Rhea" id="RHEA-COMP:9613"/>
        <dbReference type="Rhea" id="RHEA-COMP:9622"/>
        <dbReference type="ChEBI" id="CHEBI:30616"/>
        <dbReference type="ChEBI" id="CHEBI:33019"/>
        <dbReference type="ChEBI" id="CHEBI:57427"/>
        <dbReference type="ChEBI" id="CHEBI:78442"/>
        <dbReference type="ChEBI" id="CHEBI:78494"/>
        <dbReference type="ChEBI" id="CHEBI:456215"/>
        <dbReference type="EC" id="6.1.1.4"/>
    </reaction>
</comment>
<evidence type="ECO:0000256" key="10">
    <source>
        <dbReference type="RuleBase" id="RU363035"/>
    </source>
</evidence>
<comment type="caution">
    <text evidence="15">The sequence shown here is derived from an EMBL/GenBank/DDBJ whole genome shotgun (WGS) entry which is preliminary data.</text>
</comment>
<feature type="domain" description="Methionyl/Valyl/Leucyl/Isoleucyl-tRNA synthetase anticodon-binding" evidence="13">
    <location>
        <begin position="726"/>
        <end position="862"/>
    </location>
</feature>
<dbReference type="SUPFAM" id="SSF47323">
    <property type="entry name" value="Anticodon-binding domain of a subclass of class I aminoacyl-tRNA synthetases"/>
    <property type="match status" value="1"/>
</dbReference>
<dbReference type="Gene3D" id="3.10.20.590">
    <property type="match status" value="1"/>
</dbReference>
<keyword evidence="6 9" id="KW-0648">Protein biosynthesis</keyword>
<dbReference type="HAMAP" id="MF_00049_B">
    <property type="entry name" value="Leu_tRNA_synth_B"/>
    <property type="match status" value="1"/>
</dbReference>
<name>A0A0G0K8P9_9BACT</name>
<keyword evidence="3 9" id="KW-0436">Ligase</keyword>
<dbReference type="InterPro" id="IPR001412">
    <property type="entry name" value="aa-tRNA-synth_I_CS"/>
</dbReference>
<evidence type="ECO:0000256" key="5">
    <source>
        <dbReference type="ARBA" id="ARBA00022840"/>
    </source>
</evidence>
<dbReference type="SUPFAM" id="SSF50677">
    <property type="entry name" value="ValRS/IleRS/LeuRS editing domain"/>
    <property type="match status" value="1"/>
</dbReference>
<dbReference type="AlphaFoldDB" id="A0A0G0K8P9"/>
<evidence type="ECO:0000256" key="8">
    <source>
        <dbReference type="ARBA" id="ARBA00047469"/>
    </source>
</evidence>